<evidence type="ECO:0000313" key="2">
    <source>
        <dbReference type="EMBL" id="SDI62812.1"/>
    </source>
</evidence>
<dbReference type="Gene3D" id="3.10.180.10">
    <property type="entry name" value="2,3-Dihydroxybiphenyl 1,2-Dioxygenase, domain 1"/>
    <property type="match status" value="1"/>
</dbReference>
<reference evidence="2 3" key="1">
    <citation type="submission" date="2016-10" db="EMBL/GenBank/DDBJ databases">
        <authorList>
            <person name="de Groot N.N."/>
        </authorList>
    </citation>
    <scope>NUCLEOTIDE SEQUENCE [LARGE SCALE GENOMIC DNA]</scope>
    <source>
        <strain evidence="2 3">CGMCC 1.5058</strain>
    </source>
</reference>
<dbReference type="Pfam" id="PF00903">
    <property type="entry name" value="Glyoxalase"/>
    <property type="match status" value="1"/>
</dbReference>
<dbReference type="CDD" id="cd06587">
    <property type="entry name" value="VOC"/>
    <property type="match status" value="1"/>
</dbReference>
<accession>A0A1G8M4E8</accession>
<evidence type="ECO:0000313" key="3">
    <source>
        <dbReference type="Proteomes" id="UP000183255"/>
    </source>
</evidence>
<dbReference type="InterPro" id="IPR004360">
    <property type="entry name" value="Glyas_Fos-R_dOase_dom"/>
</dbReference>
<protein>
    <submittedName>
        <fullName evidence="2">Lactoylglutathione lyase</fullName>
    </submittedName>
</protein>
<dbReference type="Proteomes" id="UP000183255">
    <property type="component" value="Unassembled WGS sequence"/>
</dbReference>
<dbReference type="EMBL" id="FNDZ01000003">
    <property type="protein sequence ID" value="SDI62812.1"/>
    <property type="molecule type" value="Genomic_DNA"/>
</dbReference>
<dbReference type="AlphaFoldDB" id="A0A1G8M4E8"/>
<dbReference type="InterPro" id="IPR029068">
    <property type="entry name" value="Glyas_Bleomycin-R_OHBP_Dase"/>
</dbReference>
<dbReference type="SUPFAM" id="SSF54593">
    <property type="entry name" value="Glyoxalase/Bleomycin resistance protein/Dihydroxybiphenyl dioxygenase"/>
    <property type="match status" value="1"/>
</dbReference>
<name>A0A1G8M4E8_9CLOT</name>
<sequence>MAYLWTTIHVINLKESMSFYEKVLGLKPEREFSPSPHMHIAFLGNGETKIELIEASDAPSPNYGQDLSLGFSVSSLEEMIHFLEKEGIPILAGPLSPNPDIRFLYILDPNGLKIQLVEQLGS</sequence>
<proteinExistence type="predicted"/>
<feature type="domain" description="VOC" evidence="1">
    <location>
        <begin position="2"/>
        <end position="119"/>
    </location>
</feature>
<dbReference type="PROSITE" id="PS51819">
    <property type="entry name" value="VOC"/>
    <property type="match status" value="1"/>
</dbReference>
<keyword evidence="2" id="KW-0456">Lyase</keyword>
<evidence type="ECO:0000259" key="1">
    <source>
        <dbReference type="PROSITE" id="PS51819"/>
    </source>
</evidence>
<dbReference type="GO" id="GO:0016829">
    <property type="term" value="F:lyase activity"/>
    <property type="evidence" value="ECO:0007669"/>
    <property type="project" value="UniProtKB-KW"/>
</dbReference>
<dbReference type="RefSeq" id="WP_031574918.1">
    <property type="nucleotide sequence ID" value="NZ_FNDZ01000003.1"/>
</dbReference>
<gene>
    <name evidence="2" type="ORF">SAMN05421804_103278</name>
</gene>
<organism evidence="2 3">
    <name type="scientific">Proteiniclasticum ruminis</name>
    <dbReference type="NCBI Taxonomy" id="398199"/>
    <lineage>
        <taxon>Bacteria</taxon>
        <taxon>Bacillati</taxon>
        <taxon>Bacillota</taxon>
        <taxon>Clostridia</taxon>
        <taxon>Eubacteriales</taxon>
        <taxon>Clostridiaceae</taxon>
        <taxon>Proteiniclasticum</taxon>
    </lineage>
</organism>
<dbReference type="InterPro" id="IPR037523">
    <property type="entry name" value="VOC_core"/>
</dbReference>